<dbReference type="PANTHER" id="PTHR34075">
    <property type="entry name" value="BLR3430 PROTEIN"/>
    <property type="match status" value="1"/>
</dbReference>
<protein>
    <submittedName>
        <fullName evidence="3">Transcriptional regulator</fullName>
    </submittedName>
</protein>
<dbReference type="Pfam" id="PF01796">
    <property type="entry name" value="OB_ChsH2_C"/>
    <property type="match status" value="1"/>
</dbReference>
<accession>A0A0S7WIA8</accession>
<evidence type="ECO:0000259" key="2">
    <source>
        <dbReference type="Pfam" id="PF12172"/>
    </source>
</evidence>
<dbReference type="Proteomes" id="UP000051124">
    <property type="component" value="Unassembled WGS sequence"/>
</dbReference>
<dbReference type="AlphaFoldDB" id="A0A0S7WIA8"/>
<organism evidence="3 4">
    <name type="scientific">candidate division TA06 bacterium DG_26</name>
    <dbReference type="NCBI Taxonomy" id="1703771"/>
    <lineage>
        <taxon>Bacteria</taxon>
        <taxon>Bacteria division TA06</taxon>
    </lineage>
</organism>
<name>A0A0S7WIA8_UNCT6</name>
<sequence>MPSPRYWREIPQRYRLEASKCKQCGVISFPPRAVCPECKSRDFDLHKLSETGKIVTYSVIHVPPREFSGHTPYTVAIIELADGVRLTAQVADASPDEVAIGKPVRLVFRRLFDEGKSGIRCYGYKCVLETENV</sequence>
<dbReference type="InterPro" id="IPR012340">
    <property type="entry name" value="NA-bd_OB-fold"/>
</dbReference>
<dbReference type="Pfam" id="PF12172">
    <property type="entry name" value="zf-ChsH2"/>
    <property type="match status" value="1"/>
</dbReference>
<gene>
    <name evidence="3" type="ORF">AMJ40_04405</name>
</gene>
<dbReference type="SUPFAM" id="SSF50249">
    <property type="entry name" value="Nucleic acid-binding proteins"/>
    <property type="match status" value="1"/>
</dbReference>
<evidence type="ECO:0000259" key="1">
    <source>
        <dbReference type="Pfam" id="PF01796"/>
    </source>
</evidence>
<dbReference type="InterPro" id="IPR022002">
    <property type="entry name" value="ChsH2_Znr"/>
</dbReference>
<dbReference type="PANTHER" id="PTHR34075:SF5">
    <property type="entry name" value="BLR3430 PROTEIN"/>
    <property type="match status" value="1"/>
</dbReference>
<reference evidence="3 4" key="1">
    <citation type="journal article" date="2015" name="Microbiome">
        <title>Genomic resolution of linkages in carbon, nitrogen, and sulfur cycling among widespread estuary sediment bacteria.</title>
        <authorList>
            <person name="Baker B.J."/>
            <person name="Lazar C.S."/>
            <person name="Teske A.P."/>
            <person name="Dick G.J."/>
        </authorList>
    </citation>
    <scope>NUCLEOTIDE SEQUENCE [LARGE SCALE GENOMIC DNA]</scope>
    <source>
        <strain evidence="3">DG_26</strain>
    </source>
</reference>
<dbReference type="EMBL" id="LIZT01000036">
    <property type="protein sequence ID" value="KPJ49922.1"/>
    <property type="molecule type" value="Genomic_DNA"/>
</dbReference>
<comment type="caution">
    <text evidence="3">The sequence shown here is derived from an EMBL/GenBank/DDBJ whole genome shotgun (WGS) entry which is preliminary data.</text>
</comment>
<evidence type="ECO:0000313" key="3">
    <source>
        <dbReference type="EMBL" id="KPJ49922.1"/>
    </source>
</evidence>
<proteinExistence type="predicted"/>
<dbReference type="Gene3D" id="6.10.30.10">
    <property type="match status" value="1"/>
</dbReference>
<dbReference type="InterPro" id="IPR002878">
    <property type="entry name" value="ChsH2_C"/>
</dbReference>
<feature type="domain" description="ChsH2 rubredoxin-like zinc ribbon" evidence="2">
    <location>
        <begin position="8"/>
        <end position="44"/>
    </location>
</feature>
<feature type="domain" description="ChsH2 C-terminal OB-fold" evidence="1">
    <location>
        <begin position="47"/>
        <end position="109"/>
    </location>
</feature>
<dbReference type="InterPro" id="IPR052513">
    <property type="entry name" value="Thioester_dehydratase-like"/>
</dbReference>
<evidence type="ECO:0000313" key="4">
    <source>
        <dbReference type="Proteomes" id="UP000051124"/>
    </source>
</evidence>